<evidence type="ECO:0000313" key="3">
    <source>
        <dbReference type="Proteomes" id="UP000184611"/>
    </source>
</evidence>
<accession>A0A1M7ZXH5</accession>
<keyword evidence="1" id="KW-0812">Transmembrane</keyword>
<dbReference type="OrthoDB" id="1179771at2"/>
<feature type="transmembrane region" description="Helical" evidence="1">
    <location>
        <begin position="32"/>
        <end position="49"/>
    </location>
</feature>
<name>A0A1M7ZXH5_9FLAO</name>
<dbReference type="EMBL" id="FRYK01000003">
    <property type="protein sequence ID" value="SHO73530.1"/>
    <property type="molecule type" value="Genomic_DNA"/>
</dbReference>
<feature type="transmembrane region" description="Helical" evidence="1">
    <location>
        <begin position="7"/>
        <end position="26"/>
    </location>
</feature>
<organism evidence="2 3">
    <name type="scientific">Flavobacterium cucumis</name>
    <dbReference type="NCBI Taxonomy" id="416016"/>
    <lineage>
        <taxon>Bacteria</taxon>
        <taxon>Pseudomonadati</taxon>
        <taxon>Bacteroidota</taxon>
        <taxon>Flavobacteriia</taxon>
        <taxon>Flavobacteriales</taxon>
        <taxon>Flavobacteriaceae</taxon>
        <taxon>Flavobacterium</taxon>
    </lineage>
</organism>
<dbReference type="Proteomes" id="UP000184611">
    <property type="component" value="Unassembled WGS sequence"/>
</dbReference>
<proteinExistence type="predicted"/>
<evidence type="ECO:0000256" key="1">
    <source>
        <dbReference type="SAM" id="Phobius"/>
    </source>
</evidence>
<evidence type="ECO:0000313" key="2">
    <source>
        <dbReference type="EMBL" id="SHO73530.1"/>
    </source>
</evidence>
<gene>
    <name evidence="2" type="ORF">SAMN05443547_1891</name>
</gene>
<protein>
    <submittedName>
        <fullName evidence="2">Uncharacterized protein</fullName>
    </submittedName>
</protein>
<keyword evidence="1" id="KW-0472">Membrane</keyword>
<dbReference type="AlphaFoldDB" id="A0A1M7ZXH5"/>
<sequence>MNKKVKSFLYNFLGFSVFYIPAYLLVMNYSHLQGLWIAGTAFMVSLILAPKFQAVKTHDGEKIYMKWLFIKGVKEVG</sequence>
<keyword evidence="3" id="KW-1185">Reference proteome</keyword>
<keyword evidence="1" id="KW-1133">Transmembrane helix</keyword>
<reference evidence="3" key="1">
    <citation type="submission" date="2016-12" db="EMBL/GenBank/DDBJ databases">
        <authorList>
            <person name="Varghese N."/>
            <person name="Submissions S."/>
        </authorList>
    </citation>
    <scope>NUCLEOTIDE SEQUENCE [LARGE SCALE GENOMIC DNA]</scope>
    <source>
        <strain evidence="3">DSM 18830</strain>
    </source>
</reference>
<dbReference type="RefSeq" id="WP_073583746.1">
    <property type="nucleotide sequence ID" value="NZ_CBCSEA010000005.1"/>
</dbReference>